<evidence type="ECO:0000313" key="3">
    <source>
        <dbReference type="Proteomes" id="UP001142055"/>
    </source>
</evidence>
<reference evidence="2" key="1">
    <citation type="submission" date="2022-12" db="EMBL/GenBank/DDBJ databases">
        <title>Genome assemblies of Blomia tropicalis.</title>
        <authorList>
            <person name="Cui Y."/>
        </authorList>
    </citation>
    <scope>NUCLEOTIDE SEQUENCE</scope>
    <source>
        <tissue evidence="2">Adult mites</tissue>
    </source>
</reference>
<accession>A0A9Q0M4M3</accession>
<keyword evidence="3" id="KW-1185">Reference proteome</keyword>
<dbReference type="AlphaFoldDB" id="A0A9Q0M4M3"/>
<feature type="compositionally biased region" description="Basic and acidic residues" evidence="1">
    <location>
        <begin position="143"/>
        <end position="160"/>
    </location>
</feature>
<feature type="compositionally biased region" description="Basic residues" evidence="1">
    <location>
        <begin position="165"/>
        <end position="179"/>
    </location>
</feature>
<evidence type="ECO:0000313" key="2">
    <source>
        <dbReference type="EMBL" id="KAJ6218824.1"/>
    </source>
</evidence>
<feature type="compositionally biased region" description="Basic and acidic residues" evidence="1">
    <location>
        <begin position="180"/>
        <end position="196"/>
    </location>
</feature>
<feature type="compositionally biased region" description="Basic and acidic residues" evidence="1">
    <location>
        <begin position="83"/>
        <end position="95"/>
    </location>
</feature>
<name>A0A9Q0M4M3_BLOTA</name>
<dbReference type="Proteomes" id="UP001142055">
    <property type="component" value="Chromosome 2"/>
</dbReference>
<feature type="compositionally biased region" description="Polar residues" evidence="1">
    <location>
        <begin position="33"/>
        <end position="49"/>
    </location>
</feature>
<gene>
    <name evidence="2" type="ORF">RDWZM_004636</name>
</gene>
<dbReference type="EMBL" id="JAPWDV010000002">
    <property type="protein sequence ID" value="KAJ6218824.1"/>
    <property type="molecule type" value="Genomic_DNA"/>
</dbReference>
<comment type="caution">
    <text evidence="2">The sequence shown here is derived from an EMBL/GenBank/DDBJ whole genome shotgun (WGS) entry which is preliminary data.</text>
</comment>
<feature type="compositionally biased region" description="Basic and acidic residues" evidence="1">
    <location>
        <begin position="50"/>
        <end position="69"/>
    </location>
</feature>
<proteinExistence type="predicted"/>
<organism evidence="2 3">
    <name type="scientific">Blomia tropicalis</name>
    <name type="common">Mite</name>
    <dbReference type="NCBI Taxonomy" id="40697"/>
    <lineage>
        <taxon>Eukaryota</taxon>
        <taxon>Metazoa</taxon>
        <taxon>Ecdysozoa</taxon>
        <taxon>Arthropoda</taxon>
        <taxon>Chelicerata</taxon>
        <taxon>Arachnida</taxon>
        <taxon>Acari</taxon>
        <taxon>Acariformes</taxon>
        <taxon>Sarcoptiformes</taxon>
        <taxon>Astigmata</taxon>
        <taxon>Glycyphagoidea</taxon>
        <taxon>Echimyopodidae</taxon>
        <taxon>Blomia</taxon>
    </lineage>
</organism>
<feature type="region of interest" description="Disordered" evidence="1">
    <location>
        <begin position="441"/>
        <end position="508"/>
    </location>
</feature>
<protein>
    <submittedName>
        <fullName evidence="2">Uncharacterized protein</fullName>
    </submittedName>
</protein>
<sequence length="508" mass="57740">MGRRGLITRKPVHRDYLPVRNLIPESTINWNVGNEKQQSCTTNDDPTNTQDHDNESKKGSKEGIEKNVDDNSNEIISLPENVNVEKDLEIKKENVEQEEANVESTNKNSEVAESKDDESNVDKDDDSKKDKNDLKQKKGGKIKPKDEPDNDDRTGSKTDASKPAVQRRRGRRGGRAKKATKVEEGPKYKDPVYYNEHNKPLDRLQNYYMAIIVKERREKRKNQIRADRRAMKAQAKAALKLARAERRASRKARHDAETTGSIDSVPVAKDIAMEVEVETSHDDQCTKDTKPKSHVLEEFEFGFMEEPKEVAKELVQGPDAWSKHLTQSVANGAKHGAKRWAKRIFIMVIQEFGRMRAREGDRPMIKQTVKQLFAQVLEGAKQWAEQEISKSTTNDIDKKWVKRVAKHVAAGARIGVLKNGKSVERSKSKMKDEARKKLIKSKDGKTNKIGGKKVGKTNKDEQQTSPSNGRSLKRSEENIDEGSTCPATITDEQKVTMRHHLRRYTTKD</sequence>
<feature type="compositionally biased region" description="Basic and acidic residues" evidence="1">
    <location>
        <begin position="110"/>
        <end position="136"/>
    </location>
</feature>
<evidence type="ECO:0000256" key="1">
    <source>
        <dbReference type="SAM" id="MobiDB-lite"/>
    </source>
</evidence>
<feature type="compositionally biased region" description="Basic residues" evidence="1">
    <location>
        <begin position="496"/>
        <end position="508"/>
    </location>
</feature>
<feature type="region of interest" description="Disordered" evidence="1">
    <location>
        <begin position="33"/>
        <end position="196"/>
    </location>
</feature>